<dbReference type="PANTHER" id="PTHR21330:SF1">
    <property type="entry name" value="E3 SUMO-PROTEIN LIGASE NSE2"/>
    <property type="match status" value="1"/>
</dbReference>
<dbReference type="InterPro" id="IPR003613">
    <property type="entry name" value="Ubox_domain"/>
</dbReference>
<dbReference type="GO" id="GO:0000724">
    <property type="term" value="P:double-strand break repair via homologous recombination"/>
    <property type="evidence" value="ECO:0007669"/>
    <property type="project" value="InterPro"/>
</dbReference>
<evidence type="ECO:0000256" key="8">
    <source>
        <dbReference type="ARBA" id="ARBA00022553"/>
    </source>
</evidence>
<keyword evidence="10" id="KW-0808">Transferase</keyword>
<comment type="pathway">
    <text evidence="3">Protein modification; protein sumoylation.</text>
</comment>
<evidence type="ECO:0000256" key="6">
    <source>
        <dbReference type="ARBA" id="ARBA00022454"/>
    </source>
</evidence>
<keyword evidence="23" id="KW-0131">Cell cycle</keyword>
<evidence type="ECO:0000256" key="23">
    <source>
        <dbReference type="ARBA" id="ARBA00023306"/>
    </source>
</evidence>
<dbReference type="InterPro" id="IPR004181">
    <property type="entry name" value="Znf_MIZ"/>
</dbReference>
<evidence type="ECO:0000256" key="27">
    <source>
        <dbReference type="PROSITE-ProRule" id="PRU00452"/>
    </source>
</evidence>
<evidence type="ECO:0000256" key="18">
    <source>
        <dbReference type="ARBA" id="ARBA00022895"/>
    </source>
</evidence>
<keyword evidence="6" id="KW-0158">Chromosome</keyword>
<evidence type="ECO:0000256" key="5">
    <source>
        <dbReference type="ARBA" id="ARBA00020923"/>
    </source>
</evidence>
<sequence length="260" mass="29561">MPGRSTSSSGSGSTGFISFSGVESALSSLKNFQSCISSGMDTASSVALDLVETQMKNNNLFPFYFSAEVSSEYSMDKAMVEFAMMDRELNHYLKAVQSTINHVKEERSEKIPDLKLLVEKKFLALQNKNSDADFQNNEKFVQFKQQLKELKKQYGLQPDREADSTEGVDEDMIVTQSQTNFICPITQLEMKKPVKNKVCGHTYEEEAIVRMIESKHKRKKKACCPKIGCSHTDMRMSDLIQDEALRRAIESHNKKRRRQS</sequence>
<comment type="similarity">
    <text evidence="4">Belongs to the NSE2 family.</text>
</comment>
<dbReference type="InterPro" id="IPR026846">
    <property type="entry name" value="Nse2(Mms21)"/>
</dbReference>
<dbReference type="GO" id="GO:0016605">
    <property type="term" value="C:PML body"/>
    <property type="evidence" value="ECO:0007669"/>
    <property type="project" value="UniProtKB-SubCell"/>
</dbReference>
<gene>
    <name evidence="29" type="ORF">MG293_010247</name>
</gene>
<evidence type="ECO:0000256" key="2">
    <source>
        <dbReference type="ARBA" id="ARBA00004574"/>
    </source>
</evidence>
<dbReference type="Pfam" id="PF11789">
    <property type="entry name" value="zf-Nse"/>
    <property type="match status" value="1"/>
</dbReference>
<comment type="caution">
    <text evidence="29">The sequence shown here is derived from an EMBL/GenBank/DDBJ whole genome shotgun (WGS) entry which is preliminary data.</text>
</comment>
<evidence type="ECO:0000256" key="24">
    <source>
        <dbReference type="ARBA" id="ARBA00031731"/>
    </source>
</evidence>
<dbReference type="GO" id="GO:0000781">
    <property type="term" value="C:chromosome, telomeric region"/>
    <property type="evidence" value="ECO:0007669"/>
    <property type="project" value="UniProtKB-SubCell"/>
</dbReference>
<keyword evidence="20" id="KW-0233">DNA recombination</keyword>
<keyword evidence="17" id="KW-0832">Ubl conjugation</keyword>
<name>A0AAD4U4P7_OVIAM</name>
<dbReference type="PROSITE" id="PS51044">
    <property type="entry name" value="ZF_SP_RING"/>
    <property type="match status" value="1"/>
</dbReference>
<feature type="non-terminal residue" evidence="29">
    <location>
        <position position="260"/>
    </location>
</feature>
<evidence type="ECO:0000256" key="3">
    <source>
        <dbReference type="ARBA" id="ARBA00004718"/>
    </source>
</evidence>
<evidence type="ECO:0000256" key="7">
    <source>
        <dbReference type="ARBA" id="ARBA00022499"/>
    </source>
</evidence>
<keyword evidence="30" id="KW-1185">Reference proteome</keyword>
<dbReference type="GO" id="GO:0061665">
    <property type="term" value="F:SUMO ligase activity"/>
    <property type="evidence" value="ECO:0007669"/>
    <property type="project" value="TreeGrafter"/>
</dbReference>
<evidence type="ECO:0000256" key="11">
    <source>
        <dbReference type="ARBA" id="ARBA00022723"/>
    </source>
</evidence>
<keyword evidence="18" id="KW-0779">Telomere</keyword>
<keyword evidence="21" id="KW-0234">DNA repair</keyword>
<dbReference type="PANTHER" id="PTHR21330">
    <property type="entry name" value="E3 SUMO-PROTEIN LIGASE NSE2"/>
    <property type="match status" value="1"/>
</dbReference>
<keyword evidence="22" id="KW-0539">Nucleus</keyword>
<protein>
    <recommendedName>
        <fullName evidence="5">E3 SUMO-protein ligase NSE2</fullName>
    </recommendedName>
    <alternativeName>
        <fullName evidence="24">E3 SUMO-protein transferase NSE2</fullName>
    </alternativeName>
    <alternativeName>
        <fullName evidence="25">Non-structural maintenance of chromosomes element 2 homolog</fullName>
    </alternativeName>
</protein>
<evidence type="ECO:0000256" key="19">
    <source>
        <dbReference type="ARBA" id="ARBA00022990"/>
    </source>
</evidence>
<keyword evidence="14" id="KW-0498">Mitosis</keyword>
<keyword evidence="15" id="KW-0833">Ubl conjugation pathway</keyword>
<evidence type="ECO:0000259" key="28">
    <source>
        <dbReference type="PROSITE" id="PS51044"/>
    </source>
</evidence>
<evidence type="ECO:0000256" key="22">
    <source>
        <dbReference type="ARBA" id="ARBA00023242"/>
    </source>
</evidence>
<proteinExistence type="inferred from homology"/>
<dbReference type="Proteomes" id="UP001214576">
    <property type="component" value="Unassembled WGS sequence"/>
</dbReference>
<evidence type="ECO:0000256" key="20">
    <source>
        <dbReference type="ARBA" id="ARBA00023172"/>
    </source>
</evidence>
<dbReference type="SMART" id="SM00504">
    <property type="entry name" value="Ubox"/>
    <property type="match status" value="1"/>
</dbReference>
<dbReference type="Gene3D" id="3.30.40.10">
    <property type="entry name" value="Zinc/RING finger domain, C3HC4 (zinc finger)"/>
    <property type="match status" value="1"/>
</dbReference>
<dbReference type="GO" id="GO:0016925">
    <property type="term" value="P:protein sumoylation"/>
    <property type="evidence" value="ECO:0007669"/>
    <property type="project" value="TreeGrafter"/>
</dbReference>
<comment type="subunit">
    <text evidence="26">Component of the SMC5-SMC6 complex which consists at least of SMC5, SMC6, NSMCE2, NSMCE1, NSMCE4A or EID3 and NSMCE3.</text>
</comment>
<feature type="domain" description="SP-RING-type" evidence="28">
    <location>
        <begin position="168"/>
        <end position="254"/>
    </location>
</feature>
<comment type="subcellular location">
    <subcellularLocation>
        <location evidence="2">Chromosome</location>
        <location evidence="2">Telomere</location>
    </subcellularLocation>
    <subcellularLocation>
        <location evidence="1">Nucleus</location>
        <location evidence="1">PML body</location>
    </subcellularLocation>
</comment>
<dbReference type="InterPro" id="IPR013083">
    <property type="entry name" value="Znf_RING/FYVE/PHD"/>
</dbReference>
<evidence type="ECO:0000256" key="15">
    <source>
        <dbReference type="ARBA" id="ARBA00022786"/>
    </source>
</evidence>
<keyword evidence="7" id="KW-1017">Isopeptide bond</keyword>
<dbReference type="CDD" id="cd16651">
    <property type="entry name" value="SPL-RING_NSE2"/>
    <property type="match status" value="1"/>
</dbReference>
<evidence type="ECO:0000256" key="12">
    <source>
        <dbReference type="ARBA" id="ARBA00022763"/>
    </source>
</evidence>
<evidence type="ECO:0000256" key="13">
    <source>
        <dbReference type="ARBA" id="ARBA00022771"/>
    </source>
</evidence>
<keyword evidence="9" id="KW-0132">Cell division</keyword>
<evidence type="ECO:0000256" key="16">
    <source>
        <dbReference type="ARBA" id="ARBA00022833"/>
    </source>
</evidence>
<reference evidence="29" key="1">
    <citation type="submission" date="2022-03" db="EMBL/GenBank/DDBJ databases">
        <title>Genomic analyses of argali, domestic sheep and their hybrids provide insights into chromosomal evolution, heterosis and genetic basis of agronomic traits.</title>
        <authorList>
            <person name="Li M."/>
        </authorList>
    </citation>
    <scope>NUCLEOTIDE SEQUENCE</scope>
    <source>
        <strain evidence="29">CAU-MHL-2022a</strain>
        <tissue evidence="29">Skin</tissue>
    </source>
</reference>
<dbReference type="AlphaFoldDB" id="A0AAD4U4P7"/>
<organism evidence="29 30">
    <name type="scientific">Ovis ammon polii</name>
    <dbReference type="NCBI Taxonomy" id="230172"/>
    <lineage>
        <taxon>Eukaryota</taxon>
        <taxon>Metazoa</taxon>
        <taxon>Chordata</taxon>
        <taxon>Craniata</taxon>
        <taxon>Vertebrata</taxon>
        <taxon>Euteleostomi</taxon>
        <taxon>Mammalia</taxon>
        <taxon>Eutheria</taxon>
        <taxon>Laurasiatheria</taxon>
        <taxon>Artiodactyla</taxon>
        <taxon>Ruminantia</taxon>
        <taxon>Pecora</taxon>
        <taxon>Bovidae</taxon>
        <taxon>Caprinae</taxon>
        <taxon>Ovis</taxon>
    </lineage>
</organism>
<keyword evidence="13 27" id="KW-0863">Zinc-finger</keyword>
<evidence type="ECO:0000256" key="26">
    <source>
        <dbReference type="ARBA" id="ARBA00063220"/>
    </source>
</evidence>
<evidence type="ECO:0000256" key="1">
    <source>
        <dbReference type="ARBA" id="ARBA00004322"/>
    </source>
</evidence>
<dbReference type="EMBL" id="JAKZEL010000010">
    <property type="protein sequence ID" value="KAI4539852.1"/>
    <property type="molecule type" value="Genomic_DNA"/>
</dbReference>
<evidence type="ECO:0000313" key="30">
    <source>
        <dbReference type="Proteomes" id="UP001214576"/>
    </source>
</evidence>
<keyword evidence="16" id="KW-0862">Zinc</keyword>
<dbReference type="FunFam" id="3.30.40.10:FF:000343">
    <property type="entry name" value="E3 SUMO-protein ligase NSE2 isoform X1"/>
    <property type="match status" value="1"/>
</dbReference>
<keyword evidence="11" id="KW-0479">Metal-binding</keyword>
<dbReference type="GO" id="GO:0016567">
    <property type="term" value="P:protein ubiquitination"/>
    <property type="evidence" value="ECO:0007669"/>
    <property type="project" value="InterPro"/>
</dbReference>
<evidence type="ECO:0000256" key="21">
    <source>
        <dbReference type="ARBA" id="ARBA00023204"/>
    </source>
</evidence>
<keyword evidence="8" id="KW-0597">Phosphoprotein</keyword>
<evidence type="ECO:0000256" key="9">
    <source>
        <dbReference type="ARBA" id="ARBA00022618"/>
    </source>
</evidence>
<evidence type="ECO:0000256" key="14">
    <source>
        <dbReference type="ARBA" id="ARBA00022776"/>
    </source>
</evidence>
<evidence type="ECO:0000256" key="17">
    <source>
        <dbReference type="ARBA" id="ARBA00022843"/>
    </source>
</evidence>
<evidence type="ECO:0000256" key="25">
    <source>
        <dbReference type="ARBA" id="ARBA00032533"/>
    </source>
</evidence>
<evidence type="ECO:0000256" key="4">
    <source>
        <dbReference type="ARBA" id="ARBA00008212"/>
    </source>
</evidence>
<evidence type="ECO:0000256" key="10">
    <source>
        <dbReference type="ARBA" id="ARBA00022679"/>
    </source>
</evidence>
<dbReference type="GO" id="GO:0008270">
    <property type="term" value="F:zinc ion binding"/>
    <property type="evidence" value="ECO:0007669"/>
    <property type="project" value="UniProtKB-KW"/>
</dbReference>
<dbReference type="GO" id="GO:0051301">
    <property type="term" value="P:cell division"/>
    <property type="evidence" value="ECO:0007669"/>
    <property type="project" value="UniProtKB-KW"/>
</dbReference>
<dbReference type="GO" id="GO:0004842">
    <property type="term" value="F:ubiquitin-protein transferase activity"/>
    <property type="evidence" value="ECO:0007669"/>
    <property type="project" value="InterPro"/>
</dbReference>
<dbReference type="SUPFAM" id="SSF57850">
    <property type="entry name" value="RING/U-box"/>
    <property type="match status" value="1"/>
</dbReference>
<dbReference type="GO" id="GO:0030915">
    <property type="term" value="C:Smc5-Smc6 complex"/>
    <property type="evidence" value="ECO:0007669"/>
    <property type="project" value="InterPro"/>
</dbReference>
<keyword evidence="19" id="KW-0007">Acetylation</keyword>
<keyword evidence="12" id="KW-0227">DNA damage</keyword>
<accession>A0AAD4U4P7</accession>
<evidence type="ECO:0000313" key="29">
    <source>
        <dbReference type="EMBL" id="KAI4539852.1"/>
    </source>
</evidence>